<dbReference type="AlphaFoldDB" id="A0AAV6V4C9"/>
<dbReference type="SUPFAM" id="SSF46589">
    <property type="entry name" value="tRNA-binding arm"/>
    <property type="match status" value="1"/>
</dbReference>
<sequence length="480" mass="55020">MVLCFLRNRFLSAKRLNLHVFVRNAHQLNLNKVDNSSELTKKPLSTLYVPGRRGKDVYQIVRPLIDVDFISKNIDGLKRSCRLRGLSTQLNLDELVPKLLIWDHLRTEYKCLVEKDKEFLEKFKELSSSGTENLELSKEHNEFIQILKSTKTKLHDIEDEILPDVQLIPNFVDDLTPHEKDVILLSEPVDQELSTVLHKVVGTNMGLLTFSETSPTAYYLLGELSELEHAINTYFAMRLMPFGFAPMACPDFCKSFISEAVGSDPHSQDNCIQLQPPKDNNKESGQKNIVVGSSSFETFCAYFTNMNVNESNLPLRYFSQGRSYDARHRNVQSPDLFTVVQSTSIHSLVVCKDSDAEREFENLFNHITSCYSDFKISRRIVEVSAANLNPTETRRKRLELWSPSQKKFIPVAHTSQRGDFISKRLHATYGVDYHAKGYCTFVEGSAVQIPVLIGCILENYQTSKHTFDFQKTLEFLHEYI</sequence>
<dbReference type="GO" id="GO:0005524">
    <property type="term" value="F:ATP binding"/>
    <property type="evidence" value="ECO:0007669"/>
    <property type="project" value="InterPro"/>
</dbReference>
<accession>A0AAV6V4C9</accession>
<evidence type="ECO:0000259" key="2">
    <source>
        <dbReference type="Pfam" id="PF00587"/>
    </source>
</evidence>
<dbReference type="Gene3D" id="1.10.287.40">
    <property type="entry name" value="Serine-tRNA synthetase, tRNA binding domain"/>
    <property type="match status" value="1"/>
</dbReference>
<dbReference type="InterPro" id="IPR010978">
    <property type="entry name" value="tRNA-bd_arm"/>
</dbReference>
<comment type="similarity">
    <text evidence="1">Belongs to the class-II aminoacyl-tRNA synthetase family. Type-1 seryl-tRNA synthetase subfamily.</text>
</comment>
<dbReference type="PIRSF" id="PIRSF001529">
    <property type="entry name" value="Ser-tRNA-synth_IIa"/>
    <property type="match status" value="1"/>
</dbReference>
<dbReference type="InterPro" id="IPR002314">
    <property type="entry name" value="aa-tRNA-synt_IIb"/>
</dbReference>
<keyword evidence="5" id="KW-1185">Reference proteome</keyword>
<comment type="caution">
    <text evidence="4">The sequence shown here is derived from an EMBL/GenBank/DDBJ whole genome shotgun (WGS) entry which is preliminary data.</text>
</comment>
<evidence type="ECO:0000259" key="3">
    <source>
        <dbReference type="Pfam" id="PF02403"/>
    </source>
</evidence>
<protein>
    <recommendedName>
        <fullName evidence="6">Seryl-tRNA synthetase</fullName>
    </recommendedName>
</protein>
<gene>
    <name evidence="4" type="ORF">JTE90_021197</name>
</gene>
<evidence type="ECO:0000313" key="4">
    <source>
        <dbReference type="EMBL" id="KAG8191595.1"/>
    </source>
</evidence>
<proteinExistence type="inferred from homology"/>
<dbReference type="InterPro" id="IPR042103">
    <property type="entry name" value="SerRS_1_N_sf"/>
</dbReference>
<dbReference type="Gene3D" id="3.30.930.10">
    <property type="entry name" value="Bira Bifunctional Protein, Domain 2"/>
    <property type="match status" value="1"/>
</dbReference>
<dbReference type="Pfam" id="PF00587">
    <property type="entry name" value="tRNA-synt_2b"/>
    <property type="match status" value="1"/>
</dbReference>
<organism evidence="4 5">
    <name type="scientific">Oedothorax gibbosus</name>
    <dbReference type="NCBI Taxonomy" id="931172"/>
    <lineage>
        <taxon>Eukaryota</taxon>
        <taxon>Metazoa</taxon>
        <taxon>Ecdysozoa</taxon>
        <taxon>Arthropoda</taxon>
        <taxon>Chelicerata</taxon>
        <taxon>Arachnida</taxon>
        <taxon>Araneae</taxon>
        <taxon>Araneomorphae</taxon>
        <taxon>Entelegynae</taxon>
        <taxon>Araneoidea</taxon>
        <taxon>Linyphiidae</taxon>
        <taxon>Erigoninae</taxon>
        <taxon>Oedothorax</taxon>
    </lineage>
</organism>
<dbReference type="InterPro" id="IPR015866">
    <property type="entry name" value="Ser-tRNA-synth_1_N"/>
</dbReference>
<dbReference type="EMBL" id="JAFNEN010000157">
    <property type="protein sequence ID" value="KAG8191595.1"/>
    <property type="molecule type" value="Genomic_DNA"/>
</dbReference>
<dbReference type="GO" id="GO:0006434">
    <property type="term" value="P:seryl-tRNA aminoacylation"/>
    <property type="evidence" value="ECO:0007669"/>
    <property type="project" value="InterPro"/>
</dbReference>
<name>A0AAV6V4C9_9ARAC</name>
<dbReference type="GO" id="GO:0004828">
    <property type="term" value="F:serine-tRNA ligase activity"/>
    <property type="evidence" value="ECO:0007669"/>
    <property type="project" value="InterPro"/>
</dbReference>
<dbReference type="Pfam" id="PF02403">
    <property type="entry name" value="Seryl_tRNA_N"/>
    <property type="match status" value="1"/>
</dbReference>
<dbReference type="Proteomes" id="UP000827092">
    <property type="component" value="Unassembled WGS sequence"/>
</dbReference>
<feature type="domain" description="Serine-tRNA synthetase type1 N-terminal" evidence="3">
    <location>
        <begin position="65"/>
        <end position="171"/>
    </location>
</feature>
<evidence type="ECO:0000256" key="1">
    <source>
        <dbReference type="ARBA" id="ARBA00010728"/>
    </source>
</evidence>
<dbReference type="InterPro" id="IPR045864">
    <property type="entry name" value="aa-tRNA-synth_II/BPL/LPL"/>
</dbReference>
<dbReference type="SUPFAM" id="SSF55681">
    <property type="entry name" value="Class II aaRS and biotin synthetases"/>
    <property type="match status" value="1"/>
</dbReference>
<feature type="domain" description="Aminoacyl-tRNA synthetase class II (G/ P/ S/T)" evidence="2">
    <location>
        <begin position="286"/>
        <end position="460"/>
    </location>
</feature>
<evidence type="ECO:0008006" key="6">
    <source>
        <dbReference type="Google" id="ProtNLM"/>
    </source>
</evidence>
<reference evidence="4 5" key="1">
    <citation type="journal article" date="2022" name="Nat. Ecol. Evol.">
        <title>A masculinizing supergene underlies an exaggerated male reproductive morph in a spider.</title>
        <authorList>
            <person name="Hendrickx F."/>
            <person name="De Corte Z."/>
            <person name="Sonet G."/>
            <person name="Van Belleghem S.M."/>
            <person name="Kostlbacher S."/>
            <person name="Vangestel C."/>
        </authorList>
    </citation>
    <scope>NUCLEOTIDE SEQUENCE [LARGE SCALE GENOMIC DNA]</scope>
    <source>
        <strain evidence="4">W744_W776</strain>
    </source>
</reference>
<evidence type="ECO:0000313" key="5">
    <source>
        <dbReference type="Proteomes" id="UP000827092"/>
    </source>
</evidence>
<dbReference type="PANTHER" id="PTHR11778">
    <property type="entry name" value="SERYL-TRNA SYNTHETASE"/>
    <property type="match status" value="1"/>
</dbReference>
<dbReference type="InterPro" id="IPR002317">
    <property type="entry name" value="Ser-tRNA-ligase_type_1"/>
</dbReference>